<keyword evidence="2" id="KW-1003">Cell membrane</keyword>
<dbReference type="Pfam" id="PF12704">
    <property type="entry name" value="MacB_PCD"/>
    <property type="match status" value="1"/>
</dbReference>
<protein>
    <submittedName>
        <fullName evidence="9">FtsX-like permease family protein</fullName>
    </submittedName>
</protein>
<keyword evidence="3 6" id="KW-0812">Transmembrane</keyword>
<evidence type="ECO:0000259" key="8">
    <source>
        <dbReference type="Pfam" id="PF12704"/>
    </source>
</evidence>
<evidence type="ECO:0000256" key="4">
    <source>
        <dbReference type="ARBA" id="ARBA00022989"/>
    </source>
</evidence>
<keyword evidence="4 6" id="KW-1133">Transmembrane helix</keyword>
<sequence>MTSQFRQFLAVSRIILASVPKRLWVALSMVVAIAMVVFVLLGALALDKGMQATLDRAGADDVVVILSEGASSEASSGLTKEQYSLLAEAPGIATSGNELLISYEFVVAVDGIKRSTGTEVNLPLRGIDPAGAALRTNFNIVEGRNFEPGSNEIVVGKHVIENFDGFALGEKTRLGASEWEVVGVFETGGSVYDTEMWADRLILQNLFNRGDTVQSVRAKIDNIGSIEGLKNFIEEDPRLNATVSTETEFFASQSEAVSDLITMIGRPLAILMSFGALAGAVNAAFNSVSQRSVEIATLRTIGFGRSAVFFGTLAEIVVLGVVGGAVGVLFSLLIFNGLSASTLGSNFTQIVFELRLTWREALTGVTWALALALLGGVYPAWQAARKPIREILA</sequence>
<dbReference type="PANTHER" id="PTHR30572:SF15">
    <property type="entry name" value="ABC TRANSPORTER PERMEASE"/>
    <property type="match status" value="1"/>
</dbReference>
<dbReference type="EMBL" id="JAGSPC010000004">
    <property type="protein sequence ID" value="MBV7260313.1"/>
    <property type="molecule type" value="Genomic_DNA"/>
</dbReference>
<name>A0A9X1F6S9_9SPHN</name>
<dbReference type="InterPro" id="IPR003838">
    <property type="entry name" value="ABC3_permease_C"/>
</dbReference>
<evidence type="ECO:0000256" key="2">
    <source>
        <dbReference type="ARBA" id="ARBA00022475"/>
    </source>
</evidence>
<keyword evidence="5 6" id="KW-0472">Membrane</keyword>
<dbReference type="InterPro" id="IPR050250">
    <property type="entry name" value="Macrolide_Exporter_MacB"/>
</dbReference>
<evidence type="ECO:0000256" key="5">
    <source>
        <dbReference type="ARBA" id="ARBA00023136"/>
    </source>
</evidence>
<dbReference type="Pfam" id="PF02687">
    <property type="entry name" value="FtsX"/>
    <property type="match status" value="1"/>
</dbReference>
<proteinExistence type="predicted"/>
<feature type="transmembrane region" description="Helical" evidence="6">
    <location>
        <begin position="308"/>
        <end position="335"/>
    </location>
</feature>
<dbReference type="AlphaFoldDB" id="A0A9X1F6S9"/>
<accession>A0A9X1F6S9</accession>
<reference evidence="9" key="1">
    <citation type="submission" date="2021-04" db="EMBL/GenBank/DDBJ databases">
        <authorList>
            <person name="Pira H."/>
            <person name="Risdian C."/>
            <person name="Wink J."/>
        </authorList>
    </citation>
    <scope>NUCLEOTIDE SEQUENCE</scope>
    <source>
        <strain evidence="9">WH158</strain>
    </source>
</reference>
<evidence type="ECO:0000256" key="3">
    <source>
        <dbReference type="ARBA" id="ARBA00022692"/>
    </source>
</evidence>
<organism evidence="9 10">
    <name type="scientific">Erythrobacter crassostreae</name>
    <dbReference type="NCBI Taxonomy" id="2828328"/>
    <lineage>
        <taxon>Bacteria</taxon>
        <taxon>Pseudomonadati</taxon>
        <taxon>Pseudomonadota</taxon>
        <taxon>Alphaproteobacteria</taxon>
        <taxon>Sphingomonadales</taxon>
        <taxon>Erythrobacteraceae</taxon>
        <taxon>Erythrobacter/Porphyrobacter group</taxon>
        <taxon>Erythrobacter</taxon>
    </lineage>
</organism>
<evidence type="ECO:0000256" key="6">
    <source>
        <dbReference type="SAM" id="Phobius"/>
    </source>
</evidence>
<feature type="domain" description="ABC3 transporter permease C-terminal" evidence="7">
    <location>
        <begin position="269"/>
        <end position="387"/>
    </location>
</feature>
<comment type="subcellular location">
    <subcellularLocation>
        <location evidence="1">Cell membrane</location>
        <topology evidence="1">Multi-pass membrane protein</topology>
    </subcellularLocation>
</comment>
<evidence type="ECO:0000313" key="10">
    <source>
        <dbReference type="Proteomes" id="UP001138681"/>
    </source>
</evidence>
<feature type="transmembrane region" description="Helical" evidence="6">
    <location>
        <begin position="268"/>
        <end position="288"/>
    </location>
</feature>
<feature type="domain" description="MacB-like periplasmic core" evidence="8">
    <location>
        <begin position="27"/>
        <end position="203"/>
    </location>
</feature>
<feature type="transmembrane region" description="Helical" evidence="6">
    <location>
        <begin position="361"/>
        <end position="381"/>
    </location>
</feature>
<dbReference type="RefSeq" id="WP_218405700.1">
    <property type="nucleotide sequence ID" value="NZ_JAGSPC010000004.1"/>
</dbReference>
<feature type="transmembrane region" description="Helical" evidence="6">
    <location>
        <begin position="23"/>
        <end position="46"/>
    </location>
</feature>
<evidence type="ECO:0000259" key="7">
    <source>
        <dbReference type="Pfam" id="PF02687"/>
    </source>
</evidence>
<dbReference type="GO" id="GO:0022857">
    <property type="term" value="F:transmembrane transporter activity"/>
    <property type="evidence" value="ECO:0007669"/>
    <property type="project" value="TreeGrafter"/>
</dbReference>
<dbReference type="GO" id="GO:0005886">
    <property type="term" value="C:plasma membrane"/>
    <property type="evidence" value="ECO:0007669"/>
    <property type="project" value="UniProtKB-SubCell"/>
</dbReference>
<keyword evidence="10" id="KW-1185">Reference proteome</keyword>
<dbReference type="PANTHER" id="PTHR30572">
    <property type="entry name" value="MEMBRANE COMPONENT OF TRANSPORTER-RELATED"/>
    <property type="match status" value="1"/>
</dbReference>
<evidence type="ECO:0000256" key="1">
    <source>
        <dbReference type="ARBA" id="ARBA00004651"/>
    </source>
</evidence>
<dbReference type="InterPro" id="IPR025857">
    <property type="entry name" value="MacB_PCD"/>
</dbReference>
<comment type="caution">
    <text evidence="9">The sequence shown here is derived from an EMBL/GenBank/DDBJ whole genome shotgun (WGS) entry which is preliminary data.</text>
</comment>
<gene>
    <name evidence="9" type="ORF">KCG46_12100</name>
</gene>
<dbReference type="Proteomes" id="UP001138681">
    <property type="component" value="Unassembled WGS sequence"/>
</dbReference>
<evidence type="ECO:0000313" key="9">
    <source>
        <dbReference type="EMBL" id="MBV7260313.1"/>
    </source>
</evidence>